<name>U2PLQ3_LEVBR</name>
<dbReference type="AlphaFoldDB" id="U2PLQ3"/>
<evidence type="ECO:0000313" key="1">
    <source>
        <dbReference type="EMBL" id="ERK44694.1"/>
    </source>
</evidence>
<dbReference type="EMBL" id="AWVK01000028">
    <property type="protein sequence ID" value="ERK44694.1"/>
    <property type="molecule type" value="Genomic_DNA"/>
</dbReference>
<sequence>MTLLVGGNEVAKVMIGDNIIYRNSDGWFPLEMGPNVGGFLLGKIDESNSQLLVVGAASTKLDDYQIIACANSEFKFNFSGEFGAGGLYNDTNGAPRNIDLKSDNSGNMVGHSSSYFSGEIGWSLTFRNGKNRSDGDMTPAKFPIVLL</sequence>
<dbReference type="HOGENOM" id="CLU_1765684_0_0_9"/>
<protein>
    <submittedName>
        <fullName evidence="1">Uncharacterized protein</fullName>
    </submittedName>
</protein>
<organism evidence="1 2">
    <name type="scientific">Levilactobacillus brevis ATCC 14869 = DSM 20054</name>
    <dbReference type="NCBI Taxonomy" id="649758"/>
    <lineage>
        <taxon>Bacteria</taxon>
        <taxon>Bacillati</taxon>
        <taxon>Bacillota</taxon>
        <taxon>Bacilli</taxon>
        <taxon>Lactobacillales</taxon>
        <taxon>Lactobacillaceae</taxon>
        <taxon>Levilactobacillus</taxon>
    </lineage>
</organism>
<dbReference type="Proteomes" id="UP000016644">
    <property type="component" value="Unassembled WGS sequence"/>
</dbReference>
<evidence type="ECO:0000313" key="2">
    <source>
        <dbReference type="Proteomes" id="UP000016644"/>
    </source>
</evidence>
<proteinExistence type="predicted"/>
<dbReference type="PATRIC" id="fig|649758.3.peg.686"/>
<gene>
    <name evidence="1" type="ORF">HMPREF0495_00760</name>
</gene>
<dbReference type="GeneID" id="56993314"/>
<comment type="caution">
    <text evidence="1">The sequence shown here is derived from an EMBL/GenBank/DDBJ whole genome shotgun (WGS) entry which is preliminary data.</text>
</comment>
<reference evidence="1 2" key="1">
    <citation type="submission" date="2013-06" db="EMBL/GenBank/DDBJ databases">
        <authorList>
            <person name="Weinstock G."/>
            <person name="Sodergren E."/>
            <person name="Lobos E.A."/>
            <person name="Fulton L."/>
            <person name="Fulton R."/>
            <person name="Courtney L."/>
            <person name="Fronick C."/>
            <person name="O'Laughlin M."/>
            <person name="Godfrey J."/>
            <person name="Wilson R.M."/>
            <person name="Miner T."/>
            <person name="Farmer C."/>
            <person name="Delehaunty K."/>
            <person name="Cordes M."/>
            <person name="Minx P."/>
            <person name="Tomlinson C."/>
            <person name="Chen J."/>
            <person name="Wollam A."/>
            <person name="Pepin K.H."/>
            <person name="Bhonagiri V."/>
            <person name="Zhang X."/>
            <person name="Warren W."/>
            <person name="Mitreva M."/>
            <person name="Mardis E.R."/>
            <person name="Wilson R.K."/>
        </authorList>
    </citation>
    <scope>NUCLEOTIDE SEQUENCE [LARGE SCALE GENOMIC DNA]</scope>
    <source>
        <strain evidence="1 2">ATCC 14869</strain>
    </source>
</reference>
<accession>U2PLQ3</accession>
<dbReference type="RefSeq" id="WP_021742240.1">
    <property type="nucleotide sequence ID" value="NZ_KI271248.1"/>
</dbReference>